<evidence type="ECO:0000313" key="1">
    <source>
        <dbReference type="EMBL" id="EFM01773.1"/>
    </source>
</evidence>
<organism evidence="1 2">
    <name type="scientific">Hoylesella marshii DSM 16973 = JCM 13450</name>
    <dbReference type="NCBI Taxonomy" id="862515"/>
    <lineage>
        <taxon>Bacteria</taxon>
        <taxon>Pseudomonadati</taxon>
        <taxon>Bacteroidota</taxon>
        <taxon>Bacteroidia</taxon>
        <taxon>Bacteroidales</taxon>
        <taxon>Prevotellaceae</taxon>
        <taxon>Hoylesella</taxon>
    </lineage>
</organism>
<dbReference type="EMBL" id="AEEI01000043">
    <property type="protein sequence ID" value="EFM01773.1"/>
    <property type="molecule type" value="Genomic_DNA"/>
</dbReference>
<gene>
    <name evidence="1" type="ORF">HMPREF0658_1261</name>
</gene>
<dbReference type="eggNOG" id="ENOG5033UYK">
    <property type="taxonomic scope" value="Bacteria"/>
</dbReference>
<dbReference type="BioCyc" id="PMAR862515-HMP:GMOO-1283-MONOMER"/>
<dbReference type="STRING" id="862515.HMPREF0658_1261"/>
<sequence length="139" mass="15883">MRIINVSIAVLLLTVLAAGGIQAREKQVPRLYAFGFASSFNDSTVYITPIQELDGAWISSGWGFLFGRDSYAYQLRDYLTGQGVEHSTCIISYARKREQVEKKYAKLRKRYAEKLKYIVKELPAEAFRFTVVQPEHPVE</sequence>
<evidence type="ECO:0000313" key="2">
    <source>
        <dbReference type="Proteomes" id="UP000004394"/>
    </source>
</evidence>
<protein>
    <submittedName>
        <fullName evidence="1">Uncharacterized protein</fullName>
    </submittedName>
</protein>
<dbReference type="HOGENOM" id="CLU_116702_0_0_10"/>
<keyword evidence="2" id="KW-1185">Reference proteome</keyword>
<dbReference type="AlphaFoldDB" id="E0NSQ9"/>
<accession>E0NSQ9</accession>
<dbReference type="Proteomes" id="UP000004394">
    <property type="component" value="Unassembled WGS sequence"/>
</dbReference>
<comment type="caution">
    <text evidence="1">The sequence shown here is derived from an EMBL/GenBank/DDBJ whole genome shotgun (WGS) entry which is preliminary data.</text>
</comment>
<proteinExistence type="predicted"/>
<reference evidence="1" key="1">
    <citation type="submission" date="2010-07" db="EMBL/GenBank/DDBJ databases">
        <authorList>
            <person name="Muzny D."/>
            <person name="Qin X."/>
            <person name="Deng J."/>
            <person name="Jiang H."/>
            <person name="Liu Y."/>
            <person name="Qu J."/>
            <person name="Song X.-Z."/>
            <person name="Zhang L."/>
            <person name="Thornton R."/>
            <person name="Coyle M."/>
            <person name="Francisco L."/>
            <person name="Jackson L."/>
            <person name="Javaid M."/>
            <person name="Korchina V."/>
            <person name="Kovar C."/>
            <person name="Mata R."/>
            <person name="Mathew T."/>
            <person name="Ngo R."/>
            <person name="Nguyen L."/>
            <person name="Nguyen N."/>
            <person name="Okwuonu G."/>
            <person name="Ongeri F."/>
            <person name="Pham C."/>
            <person name="Simmons D."/>
            <person name="Wilczek-Boney K."/>
            <person name="Hale W."/>
            <person name="Jakkamsetti A."/>
            <person name="Pham P."/>
            <person name="Ruth R."/>
            <person name="San Lucas F."/>
            <person name="Warren J."/>
            <person name="Zhang J."/>
            <person name="Zhao Z."/>
            <person name="Zhou C."/>
            <person name="Zhu D."/>
            <person name="Lee S."/>
            <person name="Bess C."/>
            <person name="Blankenburg K."/>
            <person name="Forbes L."/>
            <person name="Fu Q."/>
            <person name="Gubbala S."/>
            <person name="Hirani K."/>
            <person name="Jayaseelan J.C."/>
            <person name="Lara F."/>
            <person name="Munidasa M."/>
            <person name="Palculict T."/>
            <person name="Patil S."/>
            <person name="Pu L.-L."/>
            <person name="Saada N."/>
            <person name="Tang L."/>
            <person name="Weissenberger G."/>
            <person name="Zhu Y."/>
            <person name="Hemphill L."/>
            <person name="Shang Y."/>
            <person name="Youmans B."/>
            <person name="Ayvaz T."/>
            <person name="Ross M."/>
            <person name="Santibanez J."/>
            <person name="Aqrawi P."/>
            <person name="Gross S."/>
            <person name="Joshi V."/>
            <person name="Fowler G."/>
            <person name="Nazareth L."/>
            <person name="Reid J."/>
            <person name="Worley K."/>
            <person name="Petrosino J."/>
            <person name="Highlander S."/>
            <person name="Gibbs R."/>
        </authorList>
    </citation>
    <scope>NUCLEOTIDE SEQUENCE [LARGE SCALE GENOMIC DNA]</scope>
    <source>
        <strain evidence="1">DSM 16973</strain>
    </source>
</reference>
<dbReference type="RefSeq" id="WP_006949281.1">
    <property type="nucleotide sequence ID" value="NZ_BAJI01000003.1"/>
</dbReference>
<name>E0NSQ9_9BACT</name>